<evidence type="ECO:0000256" key="5">
    <source>
        <dbReference type="ARBA" id="ARBA00023163"/>
    </source>
</evidence>
<feature type="region of interest" description="Disordered" evidence="7">
    <location>
        <begin position="81"/>
        <end position="107"/>
    </location>
</feature>
<keyword evidence="10" id="KW-1185">Reference proteome</keyword>
<dbReference type="InterPro" id="IPR036864">
    <property type="entry name" value="Zn2-C6_fun-type_DNA-bd_sf"/>
</dbReference>
<feature type="compositionally biased region" description="Low complexity" evidence="7">
    <location>
        <begin position="275"/>
        <end position="289"/>
    </location>
</feature>
<organism evidence="9 10">
    <name type="scientific">Sporothrix curviconia</name>
    <dbReference type="NCBI Taxonomy" id="1260050"/>
    <lineage>
        <taxon>Eukaryota</taxon>
        <taxon>Fungi</taxon>
        <taxon>Dikarya</taxon>
        <taxon>Ascomycota</taxon>
        <taxon>Pezizomycotina</taxon>
        <taxon>Sordariomycetes</taxon>
        <taxon>Sordariomycetidae</taxon>
        <taxon>Ophiostomatales</taxon>
        <taxon>Ophiostomataceae</taxon>
        <taxon>Sporothrix</taxon>
    </lineage>
</organism>
<keyword evidence="2" id="KW-0862">Zinc</keyword>
<evidence type="ECO:0000259" key="8">
    <source>
        <dbReference type="PROSITE" id="PS50048"/>
    </source>
</evidence>
<reference evidence="9 10" key="1">
    <citation type="submission" date="2024-01" db="EMBL/GenBank/DDBJ databases">
        <authorList>
            <person name="Allen C."/>
            <person name="Tagirdzhanova G."/>
        </authorList>
    </citation>
    <scope>NUCLEOTIDE SEQUENCE [LARGE SCALE GENOMIC DNA]</scope>
</reference>
<dbReference type="InterPro" id="IPR001138">
    <property type="entry name" value="Zn2Cys6_DnaBD"/>
</dbReference>
<feature type="region of interest" description="Disordered" evidence="7">
    <location>
        <begin position="635"/>
        <end position="659"/>
    </location>
</feature>
<gene>
    <name evidence="9" type="ORF">SCUCBS95973_003421</name>
</gene>
<dbReference type="SMART" id="SM00066">
    <property type="entry name" value="GAL4"/>
    <property type="match status" value="1"/>
</dbReference>
<evidence type="ECO:0000313" key="9">
    <source>
        <dbReference type="EMBL" id="CAK7218250.1"/>
    </source>
</evidence>
<name>A0ABP0BFI9_9PEZI</name>
<evidence type="ECO:0000256" key="3">
    <source>
        <dbReference type="ARBA" id="ARBA00023015"/>
    </source>
</evidence>
<dbReference type="Pfam" id="PF11951">
    <property type="entry name" value="Fungal_trans_2"/>
    <property type="match status" value="1"/>
</dbReference>
<feature type="region of interest" description="Disordered" evidence="7">
    <location>
        <begin position="124"/>
        <end position="211"/>
    </location>
</feature>
<evidence type="ECO:0000313" key="10">
    <source>
        <dbReference type="Proteomes" id="UP001642405"/>
    </source>
</evidence>
<comment type="caution">
    <text evidence="9">The sequence shown here is derived from an EMBL/GenBank/DDBJ whole genome shotgun (WGS) entry which is preliminary data.</text>
</comment>
<dbReference type="PANTHER" id="PTHR37534">
    <property type="entry name" value="TRANSCRIPTIONAL ACTIVATOR PROTEIN UGA3"/>
    <property type="match status" value="1"/>
</dbReference>
<feature type="region of interest" description="Disordered" evidence="7">
    <location>
        <begin position="1"/>
        <end position="35"/>
    </location>
</feature>
<keyword evidence="6" id="KW-0539">Nucleus</keyword>
<feature type="region of interest" description="Disordered" evidence="7">
    <location>
        <begin position="257"/>
        <end position="310"/>
    </location>
</feature>
<evidence type="ECO:0000256" key="7">
    <source>
        <dbReference type="SAM" id="MobiDB-lite"/>
    </source>
</evidence>
<keyword evidence="5" id="KW-0804">Transcription</keyword>
<dbReference type="SUPFAM" id="SSF57701">
    <property type="entry name" value="Zn2/Cys6 DNA-binding domain"/>
    <property type="match status" value="1"/>
</dbReference>
<feature type="compositionally biased region" description="Low complexity" evidence="7">
    <location>
        <begin position="81"/>
        <end position="91"/>
    </location>
</feature>
<dbReference type="PANTHER" id="PTHR37534:SF49">
    <property type="entry name" value="LYSINE BIOSYNTHESIS REGULATORY PROTEIN LYS14"/>
    <property type="match status" value="1"/>
</dbReference>
<evidence type="ECO:0000256" key="2">
    <source>
        <dbReference type="ARBA" id="ARBA00022833"/>
    </source>
</evidence>
<sequence length="891" mass="94978">MQPYQSPRLNGRAGAGSGWFTPSTPSSARSARSREGCLTCKRRKVKCDEQRPRCSHCERLNMECKWRPIVASATATNTATSFAGNGSNGSNANGGGGGGGDANGMQRQLQLPDRPMQAYMPTLEQRPSYDGSGVGESSAGPSSTRNGSGSSHGRSLSTSVTASTTASSPRLLMAAGSTAAAQNHQLHRQQNPSQQQQQQQQQAPQLPQPPHAVNQVFDFASFMWDADDVWSDVRHQIGVGGLIADMGVDVPGLTGAAFPSSTANDAHGSNGTLLQEQQQQQQQQQQQHQAHNGVDTQMNESTHGGLSVSPQAHIGEAPAAENYRLMDYFIHAVTPPILAEVETQKKWLVMRRVLVSRANASSMVRWAILAFSNFMLVQREGAWMASRQNHYENALAEVMAAIDMAATAAVLLDGSSQQRGSTNGTGNGSGGGGTTGNTGDNGPGTTGTTSSTTAAATGPTSGSNAAERSQTVPNHAVTNFTYAAAGVAAPNDSNGSHGQNSSKLQGRFLTGSVQARAPAAQPVLSLSRSSGHRENLLATLFFLSYVDILEGRIEAAHANLKRAHDILQSSEKGGKFSAVERQFLLWLRLLDARAVSAGGEGLFLSTDDERLLVETPPAGALEAELGQFGGEGNAAGGNHSNGGGPVGGHTIGSTNGSMTTPTGIEAPHDDIEDVLFQILYQPGILFFQKVQSFMGRISRIDPWHRSRGTVEDEIDVMNIGAAIAADLRTLYDNRPMLMDYAVAGKLTAAHVSAQLAFAVTRSFRTYLCNYYASKVHLHRVAYKTLPLTQEATEALAQIRHLARQLVEALDAEDALPANMLWPLLMLGSEEPDPVERAWIHTQIMRMQKVAGNSKITAQVLAELQARQDASQARVDIRSVMHAIFNSCFAIV</sequence>
<feature type="compositionally biased region" description="Gly residues" evidence="7">
    <location>
        <begin position="635"/>
        <end position="650"/>
    </location>
</feature>
<accession>A0ABP0BFI9</accession>
<feature type="compositionally biased region" description="Low complexity" evidence="7">
    <location>
        <begin position="446"/>
        <end position="466"/>
    </location>
</feature>
<dbReference type="Proteomes" id="UP001642405">
    <property type="component" value="Unassembled WGS sequence"/>
</dbReference>
<dbReference type="Pfam" id="PF00172">
    <property type="entry name" value="Zn_clus"/>
    <property type="match status" value="1"/>
</dbReference>
<dbReference type="PROSITE" id="PS50048">
    <property type="entry name" value="ZN2_CY6_FUNGAL_2"/>
    <property type="match status" value="1"/>
</dbReference>
<feature type="region of interest" description="Disordered" evidence="7">
    <location>
        <begin position="416"/>
        <end position="470"/>
    </location>
</feature>
<evidence type="ECO:0000256" key="4">
    <source>
        <dbReference type="ARBA" id="ARBA00023125"/>
    </source>
</evidence>
<feature type="compositionally biased region" description="Gly residues" evidence="7">
    <location>
        <begin position="92"/>
        <end position="102"/>
    </location>
</feature>
<proteinExistence type="predicted"/>
<feature type="compositionally biased region" description="Polar residues" evidence="7">
    <location>
        <begin position="259"/>
        <end position="274"/>
    </location>
</feature>
<feature type="compositionally biased region" description="Polar residues" evidence="7">
    <location>
        <begin position="294"/>
        <end position="310"/>
    </location>
</feature>
<dbReference type="CDD" id="cd00067">
    <property type="entry name" value="GAL4"/>
    <property type="match status" value="1"/>
</dbReference>
<feature type="domain" description="Zn(2)-C6 fungal-type" evidence="8">
    <location>
        <begin position="36"/>
        <end position="66"/>
    </location>
</feature>
<dbReference type="Gene3D" id="4.10.240.10">
    <property type="entry name" value="Zn(2)-C6 fungal-type DNA-binding domain"/>
    <property type="match status" value="1"/>
</dbReference>
<keyword evidence="4" id="KW-0238">DNA-binding</keyword>
<comment type="subcellular location">
    <subcellularLocation>
        <location evidence="1">Nucleus</location>
    </subcellularLocation>
</comment>
<dbReference type="InterPro" id="IPR021858">
    <property type="entry name" value="Fun_TF"/>
</dbReference>
<evidence type="ECO:0000256" key="6">
    <source>
        <dbReference type="ARBA" id="ARBA00023242"/>
    </source>
</evidence>
<dbReference type="EMBL" id="CAWUHB010000015">
    <property type="protein sequence ID" value="CAK7218250.1"/>
    <property type="molecule type" value="Genomic_DNA"/>
</dbReference>
<feature type="compositionally biased region" description="Low complexity" evidence="7">
    <location>
        <begin position="21"/>
        <end position="30"/>
    </location>
</feature>
<evidence type="ECO:0000256" key="1">
    <source>
        <dbReference type="ARBA" id="ARBA00004123"/>
    </source>
</evidence>
<feature type="compositionally biased region" description="Low complexity" evidence="7">
    <location>
        <begin position="140"/>
        <end position="168"/>
    </location>
</feature>
<dbReference type="PROSITE" id="PS00463">
    <property type="entry name" value="ZN2_CY6_FUNGAL_1"/>
    <property type="match status" value="1"/>
</dbReference>
<protein>
    <recommendedName>
        <fullName evidence="8">Zn(2)-C6 fungal-type domain-containing protein</fullName>
    </recommendedName>
</protein>
<feature type="compositionally biased region" description="Gly residues" evidence="7">
    <location>
        <begin position="423"/>
        <end position="445"/>
    </location>
</feature>
<feature type="compositionally biased region" description="Low complexity" evidence="7">
    <location>
        <begin position="189"/>
        <end position="205"/>
    </location>
</feature>
<keyword evidence="3" id="KW-0805">Transcription regulation</keyword>